<name>A0A5J5F2I8_9PEZI</name>
<accession>A0A5J5F2I8</accession>
<dbReference type="Proteomes" id="UP000326924">
    <property type="component" value="Unassembled WGS sequence"/>
</dbReference>
<dbReference type="EMBL" id="VXIS01000049">
    <property type="protein sequence ID" value="KAA8910173.1"/>
    <property type="molecule type" value="Genomic_DNA"/>
</dbReference>
<proteinExistence type="predicted"/>
<protein>
    <submittedName>
        <fullName evidence="1">Uncharacterized protein</fullName>
    </submittedName>
</protein>
<dbReference type="InParanoid" id="A0A5J5F2I8"/>
<organism evidence="1 2">
    <name type="scientific">Sphaerosporella brunnea</name>
    <dbReference type="NCBI Taxonomy" id="1250544"/>
    <lineage>
        <taxon>Eukaryota</taxon>
        <taxon>Fungi</taxon>
        <taxon>Dikarya</taxon>
        <taxon>Ascomycota</taxon>
        <taxon>Pezizomycotina</taxon>
        <taxon>Pezizomycetes</taxon>
        <taxon>Pezizales</taxon>
        <taxon>Pyronemataceae</taxon>
        <taxon>Sphaerosporella</taxon>
    </lineage>
</organism>
<evidence type="ECO:0000313" key="1">
    <source>
        <dbReference type="EMBL" id="KAA8910173.1"/>
    </source>
</evidence>
<reference evidence="1 2" key="1">
    <citation type="submission" date="2019-09" db="EMBL/GenBank/DDBJ databases">
        <title>Draft genome of the ectomycorrhizal ascomycete Sphaerosporella brunnea.</title>
        <authorList>
            <consortium name="DOE Joint Genome Institute"/>
            <person name="Benucci G.M."/>
            <person name="Marozzi G."/>
            <person name="Antonielli L."/>
            <person name="Sanchez S."/>
            <person name="Marco P."/>
            <person name="Wang X."/>
            <person name="Falini L.B."/>
            <person name="Barry K."/>
            <person name="Haridas S."/>
            <person name="Lipzen A."/>
            <person name="Labutti K."/>
            <person name="Grigoriev I.V."/>
            <person name="Murat C."/>
            <person name="Martin F."/>
            <person name="Albertini E."/>
            <person name="Donnini D."/>
            <person name="Bonito G."/>
        </authorList>
    </citation>
    <scope>NUCLEOTIDE SEQUENCE [LARGE SCALE GENOMIC DNA]</scope>
    <source>
        <strain evidence="1 2">Sb_GMNB300</strain>
    </source>
</reference>
<evidence type="ECO:0000313" key="2">
    <source>
        <dbReference type="Proteomes" id="UP000326924"/>
    </source>
</evidence>
<gene>
    <name evidence="1" type="ORF">FN846DRAFT_888567</name>
</gene>
<keyword evidence="2" id="KW-1185">Reference proteome</keyword>
<comment type="caution">
    <text evidence="1">The sequence shown here is derived from an EMBL/GenBank/DDBJ whole genome shotgun (WGS) entry which is preliminary data.</text>
</comment>
<sequence length="178" mass="19130">MPGPPIQAGRAVPTALAASKSVQVLAAILMPGSCLNVYCMSVVGPYIEQGLVRNLRFPLLVVDSVNKATVNDAAVPDHTADHYKMPLLWLVRETVTGGRLLGSSPYRGWVCLFIGHGNVDPMIGHGQCAETPGLATRAWRSVLWSFSSYLGGKNSIMTLRTTTTSTRHRAGANKTQEL</sequence>
<dbReference type="AlphaFoldDB" id="A0A5J5F2I8"/>